<dbReference type="InterPro" id="IPR014519">
    <property type="entry name" value="UCP024492"/>
</dbReference>
<dbReference type="Proteomes" id="UP000244817">
    <property type="component" value="Unassembled WGS sequence"/>
</dbReference>
<dbReference type="PIRSF" id="PIRSF024492">
    <property type="entry name" value="UCP024492"/>
    <property type="match status" value="1"/>
</dbReference>
<name>A0A2T7FWV7_9RHOB</name>
<proteinExistence type="predicted"/>
<evidence type="ECO:0000313" key="1">
    <source>
        <dbReference type="EMBL" id="PVA06647.1"/>
    </source>
</evidence>
<dbReference type="AlphaFoldDB" id="A0A2T7FWV7"/>
<gene>
    <name evidence="1" type="ORF">DC363_08945</name>
</gene>
<accession>A0A2T7FWV7</accession>
<dbReference type="Pfam" id="PF04343">
    <property type="entry name" value="DUF488"/>
    <property type="match status" value="1"/>
</dbReference>
<sequence>MSYRFHSIGHSTRDVETVIEMLRMARVEVLVDVRSFPKSRRFPAFNDNQFPQTLAEYQIGYRHMPALGGRRSKQPQVDDDVNAFWRVRSFHNYADYAMGEAFQSAFDDLVSLGREKVVAMMCSEAVWWRCHRRIITDYLLLRGYPVGHIMSETKITEATPTEGAELRADGMVIYPPEDSDAA</sequence>
<dbReference type="InterPro" id="IPR007438">
    <property type="entry name" value="DUF488"/>
</dbReference>
<reference evidence="1 2" key="1">
    <citation type="submission" date="2018-04" db="EMBL/GenBank/DDBJ databases">
        <title>Pelagivirga bohaiensis gen. nov., sp. nov., a bacterium isolated from the Bohai Sea.</title>
        <authorList>
            <person name="Ji X."/>
        </authorList>
    </citation>
    <scope>NUCLEOTIDE SEQUENCE [LARGE SCALE GENOMIC DNA]</scope>
    <source>
        <strain evidence="1 2">BH-SD16</strain>
    </source>
</reference>
<dbReference type="OrthoDB" id="9789109at2"/>
<dbReference type="PANTHER" id="PTHR39337">
    <property type="entry name" value="BLR5642 PROTEIN"/>
    <property type="match status" value="1"/>
</dbReference>
<evidence type="ECO:0000313" key="2">
    <source>
        <dbReference type="Proteomes" id="UP000244817"/>
    </source>
</evidence>
<dbReference type="EMBL" id="QCYG01000005">
    <property type="protein sequence ID" value="PVA06647.1"/>
    <property type="molecule type" value="Genomic_DNA"/>
</dbReference>
<dbReference type="RefSeq" id="WP_108640805.1">
    <property type="nucleotide sequence ID" value="NZ_QCYG01000005.1"/>
</dbReference>
<protein>
    <submittedName>
        <fullName evidence="1">DNA repair protein</fullName>
    </submittedName>
</protein>
<dbReference type="PANTHER" id="PTHR39337:SF1">
    <property type="entry name" value="BLR5642 PROTEIN"/>
    <property type="match status" value="1"/>
</dbReference>
<comment type="caution">
    <text evidence="1">The sequence shown here is derived from an EMBL/GenBank/DDBJ whole genome shotgun (WGS) entry which is preliminary data.</text>
</comment>
<organism evidence="1 2">
    <name type="scientific">Thalassorhabdomicrobium marinisediminis</name>
    <dbReference type="NCBI Taxonomy" id="2170577"/>
    <lineage>
        <taxon>Bacteria</taxon>
        <taxon>Pseudomonadati</taxon>
        <taxon>Pseudomonadota</taxon>
        <taxon>Alphaproteobacteria</taxon>
        <taxon>Rhodobacterales</taxon>
        <taxon>Paracoccaceae</taxon>
        <taxon>Thalassorhabdomicrobium</taxon>
    </lineage>
</organism>
<keyword evidence="2" id="KW-1185">Reference proteome</keyword>